<comment type="caution">
    <text evidence="2">The sequence shown here is derived from an EMBL/GenBank/DDBJ whole genome shotgun (WGS) entry which is preliminary data.</text>
</comment>
<name>A0A8J3BV90_9ACTN</name>
<gene>
    <name evidence="2" type="ORF">GCM10010124_27990</name>
</gene>
<dbReference type="EMBL" id="BMQC01000009">
    <property type="protein sequence ID" value="GGK33853.1"/>
    <property type="molecule type" value="Genomic_DNA"/>
</dbReference>
<evidence type="ECO:0000256" key="1">
    <source>
        <dbReference type="SAM" id="SignalP"/>
    </source>
</evidence>
<keyword evidence="3" id="KW-1185">Reference proteome</keyword>
<accession>A0A8J3BV90</accession>
<feature type="signal peptide" evidence="1">
    <location>
        <begin position="1"/>
        <end position="26"/>
    </location>
</feature>
<sequence length="580" mass="60738">MAMRITFAFIGRRLAATLAAVAAATAAGGAAVPAAAAAAGTPRVTLTALPTTLVVGRSYPVTVTVTGLPAAARTVSLGLRGTGHTGCAPARVAAARLRATLSCRLRVTPGATLFAQAAATVGDRRYAGSAVRRTVRTPVTTTIAVPATLRWRTGATLRLTVDAPLLRAGTRLTVGVGGSGVHRCPTRTLALPGTHRLTVACAVLPMQVAVARLRVAVTAPAATLLATGNTERRPVHDAVAVSAEAARAEWEERTDSQLARDLAAAGAPVLTGIGQVAMWLELHTGGAGWRNARARDLRDRLLALRTPDGGYGIGRAWDAFGDGSTNPADTTYSYTIANVAGPLLLRAWLAGELPDRYLREPVDALLRAPAAPTRTPGGACIGYSALPEDARVCVPNVSFGSARFLADVARETGWEVPGLADRVAAVTRTIPELYLPASGAWPYLAGRTRPQDHSHNAYTIRSVLALDPAFGRRALAAFTAHPLWWLPATATQGSSTPYHRHIGLVQVAWTDCRYARHAQVRDAFAQISAQYSGANVALWGYRVLETCGYPPLTAVRGTIWERAGPAAAATARPRAPARPG</sequence>
<evidence type="ECO:0000313" key="3">
    <source>
        <dbReference type="Proteomes" id="UP000662200"/>
    </source>
</evidence>
<proteinExistence type="predicted"/>
<evidence type="ECO:0000313" key="2">
    <source>
        <dbReference type="EMBL" id="GGK33853.1"/>
    </source>
</evidence>
<reference evidence="2" key="1">
    <citation type="journal article" date="2014" name="Int. J. Syst. Evol. Microbiol.">
        <title>Complete genome sequence of Corynebacterium casei LMG S-19264T (=DSM 44701T), isolated from a smear-ripened cheese.</title>
        <authorList>
            <consortium name="US DOE Joint Genome Institute (JGI-PGF)"/>
            <person name="Walter F."/>
            <person name="Albersmeier A."/>
            <person name="Kalinowski J."/>
            <person name="Ruckert C."/>
        </authorList>
    </citation>
    <scope>NUCLEOTIDE SEQUENCE</scope>
    <source>
        <strain evidence="2">JCM 3091</strain>
    </source>
</reference>
<keyword evidence="1" id="KW-0732">Signal</keyword>
<feature type="chain" id="PRO_5038669432" evidence="1">
    <location>
        <begin position="27"/>
        <end position="580"/>
    </location>
</feature>
<reference evidence="2" key="2">
    <citation type="submission" date="2020-09" db="EMBL/GenBank/DDBJ databases">
        <authorList>
            <person name="Sun Q."/>
            <person name="Ohkuma M."/>
        </authorList>
    </citation>
    <scope>NUCLEOTIDE SEQUENCE</scope>
    <source>
        <strain evidence="2">JCM 3091</strain>
    </source>
</reference>
<dbReference type="Proteomes" id="UP000662200">
    <property type="component" value="Unassembled WGS sequence"/>
</dbReference>
<organism evidence="2 3">
    <name type="scientific">Pilimelia terevasa</name>
    <dbReference type="NCBI Taxonomy" id="53372"/>
    <lineage>
        <taxon>Bacteria</taxon>
        <taxon>Bacillati</taxon>
        <taxon>Actinomycetota</taxon>
        <taxon>Actinomycetes</taxon>
        <taxon>Micromonosporales</taxon>
        <taxon>Micromonosporaceae</taxon>
        <taxon>Pilimelia</taxon>
    </lineage>
</organism>
<protein>
    <submittedName>
        <fullName evidence="2">Uncharacterized protein</fullName>
    </submittedName>
</protein>
<dbReference type="AlphaFoldDB" id="A0A8J3BV90"/>
<dbReference type="PROSITE" id="PS51318">
    <property type="entry name" value="TAT"/>
    <property type="match status" value="1"/>
</dbReference>
<dbReference type="InterPro" id="IPR006311">
    <property type="entry name" value="TAT_signal"/>
</dbReference>